<evidence type="ECO:0000313" key="4">
    <source>
        <dbReference type="Proteomes" id="UP001530293"/>
    </source>
</evidence>
<feature type="compositionally biased region" description="Polar residues" evidence="1">
    <location>
        <begin position="190"/>
        <end position="209"/>
    </location>
</feature>
<gene>
    <name evidence="3" type="ORF">ACHAWU_005658</name>
</gene>
<feature type="compositionally biased region" description="Polar residues" evidence="1">
    <location>
        <begin position="217"/>
        <end position="247"/>
    </location>
</feature>
<dbReference type="AlphaFoldDB" id="A0ABD3MWD8"/>
<keyword evidence="2" id="KW-0732">Signal</keyword>
<feature type="compositionally biased region" description="Basic residues" evidence="1">
    <location>
        <begin position="108"/>
        <end position="122"/>
    </location>
</feature>
<accession>A0ABD3MWD8</accession>
<feature type="region of interest" description="Disordered" evidence="1">
    <location>
        <begin position="90"/>
        <end position="268"/>
    </location>
</feature>
<reference evidence="3 4" key="1">
    <citation type="submission" date="2024-10" db="EMBL/GenBank/DDBJ databases">
        <title>Updated reference genomes for cyclostephanoid diatoms.</title>
        <authorList>
            <person name="Roberts W.R."/>
            <person name="Alverson A.J."/>
        </authorList>
    </citation>
    <scope>NUCLEOTIDE SEQUENCE [LARGE SCALE GENOMIC DNA]</scope>
    <source>
        <strain evidence="3 4">AJA232-27</strain>
    </source>
</reference>
<dbReference type="EMBL" id="JALLBG020000087">
    <property type="protein sequence ID" value="KAL3766266.1"/>
    <property type="molecule type" value="Genomic_DNA"/>
</dbReference>
<protein>
    <submittedName>
        <fullName evidence="3">Uncharacterized protein</fullName>
    </submittedName>
</protein>
<evidence type="ECO:0000256" key="2">
    <source>
        <dbReference type="SAM" id="SignalP"/>
    </source>
</evidence>
<proteinExistence type="predicted"/>
<organism evidence="3 4">
    <name type="scientific">Discostella pseudostelligera</name>
    <dbReference type="NCBI Taxonomy" id="259834"/>
    <lineage>
        <taxon>Eukaryota</taxon>
        <taxon>Sar</taxon>
        <taxon>Stramenopiles</taxon>
        <taxon>Ochrophyta</taxon>
        <taxon>Bacillariophyta</taxon>
        <taxon>Coscinodiscophyceae</taxon>
        <taxon>Thalassiosirophycidae</taxon>
        <taxon>Stephanodiscales</taxon>
        <taxon>Stephanodiscaceae</taxon>
        <taxon>Discostella</taxon>
    </lineage>
</organism>
<feature type="signal peptide" evidence="2">
    <location>
        <begin position="1"/>
        <end position="24"/>
    </location>
</feature>
<feature type="chain" id="PRO_5044896369" evidence="2">
    <location>
        <begin position="25"/>
        <end position="513"/>
    </location>
</feature>
<evidence type="ECO:0000313" key="3">
    <source>
        <dbReference type="EMBL" id="KAL3766266.1"/>
    </source>
</evidence>
<keyword evidence="4" id="KW-1185">Reference proteome</keyword>
<dbReference type="Proteomes" id="UP001530293">
    <property type="component" value="Unassembled WGS sequence"/>
</dbReference>
<comment type="caution">
    <text evidence="3">The sequence shown here is derived from an EMBL/GenBank/DDBJ whole genome shotgun (WGS) entry which is preliminary data.</text>
</comment>
<feature type="compositionally biased region" description="Basic and acidic residues" evidence="1">
    <location>
        <begin position="177"/>
        <end position="189"/>
    </location>
</feature>
<sequence>MMKAAISILGLVAVAASASSVAVADFVQLSQENPSDIDNYMRLRGGRELGKHKRQKAAEEELTHAMEAEEALVEAVETETALVQEFAKAEKRMKKEKKEKRTREKREKREKRQKTDHKKKEKKMAGPGKGRSAPHAEQPKEDRKNALKEGAPLASELMSKTSKPTDIGGTVSAPKGPEPKTPAHRERGESTTLSPSTEIPSFNPTISPTSERKFSKIQETSESPSSANNADEATSLPTFLPSFSPTGTEEYVEAPATTSSPSTGGEEYVEATSPSIAVVSVTSAPSIAVVPVTSSPSIAAVPLTSSPSSVVTVLVESTTTASTTAVVSTVSATTPVPTADPETSAPSANNDVEAISNLTSMPSYSPTGSPSTSSVETVPANTTTTPIISTSDAPTAPVVEVVAATPTTPSPSSTSVVVPTPTVTLTAVPPEDDASETVPDCPAAYDPTKTTYVGGDVITVNEHIFECQSQYEKYCNIAAWDDALLTEDANAKQSWDAAWMHISPCVAVTSDEV</sequence>
<evidence type="ECO:0000256" key="1">
    <source>
        <dbReference type="SAM" id="MobiDB-lite"/>
    </source>
</evidence>
<feature type="compositionally biased region" description="Basic and acidic residues" evidence="1">
    <location>
        <begin position="137"/>
        <end position="147"/>
    </location>
</feature>
<name>A0ABD3MWD8_9STRA</name>